<protein>
    <submittedName>
        <fullName evidence="2">Leucine-rich repeat protein</fullName>
    </submittedName>
</protein>
<dbReference type="InterPro" id="IPR032675">
    <property type="entry name" value="LRR_dom_sf"/>
</dbReference>
<proteinExistence type="predicted"/>
<dbReference type="PANTHER" id="PTHR45661">
    <property type="entry name" value="SURFACE ANTIGEN"/>
    <property type="match status" value="1"/>
</dbReference>
<dbReference type="PANTHER" id="PTHR45661:SF3">
    <property type="entry name" value="IG-LIKE DOMAIN-CONTAINING PROTEIN"/>
    <property type="match status" value="1"/>
</dbReference>
<dbReference type="InterPro" id="IPR026906">
    <property type="entry name" value="LRR_5"/>
</dbReference>
<organism evidence="2 3">
    <name type="scientific">Candidatus Limadaptatus stercoripullorum</name>
    <dbReference type="NCBI Taxonomy" id="2840846"/>
    <lineage>
        <taxon>Bacteria</taxon>
        <taxon>Bacillati</taxon>
        <taxon>Bacillota</taxon>
        <taxon>Clostridia</taxon>
        <taxon>Eubacteriales</taxon>
        <taxon>Candidatus Limadaptatus</taxon>
    </lineage>
</organism>
<evidence type="ECO:0000313" key="3">
    <source>
        <dbReference type="Proteomes" id="UP000886857"/>
    </source>
</evidence>
<evidence type="ECO:0000256" key="1">
    <source>
        <dbReference type="SAM" id="SignalP"/>
    </source>
</evidence>
<reference evidence="2" key="1">
    <citation type="submission" date="2020-10" db="EMBL/GenBank/DDBJ databases">
        <authorList>
            <person name="Gilroy R."/>
        </authorList>
    </citation>
    <scope>NUCLEOTIDE SEQUENCE</scope>
    <source>
        <strain evidence="2">10406</strain>
    </source>
</reference>
<dbReference type="Gene3D" id="3.80.10.10">
    <property type="entry name" value="Ribonuclease Inhibitor"/>
    <property type="match status" value="6"/>
</dbReference>
<dbReference type="EMBL" id="DVOE01000066">
    <property type="protein sequence ID" value="HIU99041.1"/>
    <property type="molecule type" value="Genomic_DNA"/>
</dbReference>
<dbReference type="SUPFAM" id="SSF52058">
    <property type="entry name" value="L domain-like"/>
    <property type="match status" value="1"/>
</dbReference>
<feature type="chain" id="PRO_5038472114" evidence="1">
    <location>
        <begin position="19"/>
        <end position="1812"/>
    </location>
</feature>
<feature type="signal peptide" evidence="1">
    <location>
        <begin position="1"/>
        <end position="18"/>
    </location>
</feature>
<reference evidence="2" key="2">
    <citation type="journal article" date="2021" name="PeerJ">
        <title>Extensive microbial diversity within the chicken gut microbiome revealed by metagenomics and culture.</title>
        <authorList>
            <person name="Gilroy R."/>
            <person name="Ravi A."/>
            <person name="Getino M."/>
            <person name="Pursley I."/>
            <person name="Horton D.L."/>
            <person name="Alikhan N.F."/>
            <person name="Baker D."/>
            <person name="Gharbi K."/>
            <person name="Hall N."/>
            <person name="Watson M."/>
            <person name="Adriaenssens E.M."/>
            <person name="Foster-Nyarko E."/>
            <person name="Jarju S."/>
            <person name="Secka A."/>
            <person name="Antonio M."/>
            <person name="Oren A."/>
            <person name="Chaudhuri R.R."/>
            <person name="La Ragione R."/>
            <person name="Hildebrand F."/>
            <person name="Pallen M.J."/>
        </authorList>
    </citation>
    <scope>NUCLEOTIDE SEQUENCE</scope>
    <source>
        <strain evidence="2">10406</strain>
    </source>
</reference>
<gene>
    <name evidence="2" type="ORF">IAC73_04295</name>
</gene>
<sequence>MRRRIFVFLIALVLVALAATAFVACDPKGQTGTGGLLGEEQETFTEVVTPVRLAVLNPTNQMAQAFPADFSVSDITYQVVYKVETKSDLTGKTVSEAERRGELLTATADMLSAESLENLNHPGTHTVTLTLVVDGVSVSGATKVYLKDSAIPTHLVTVNYKVAGGEDKAVAKNIKEDSVLPYGASFLRKFGISSSYVDADGVTRYLAYFDIAGQDANFSPDDLTALTVTSPVTLTAFYSPEKKPSYTVTYVTEAPKDIIWSDGNAPADETSASVVQGGTVSEIRNNPEFRSDNYTLVGWVKEDGTAFNFASDRIYSDTEITAKWQKRTFKASVSLSGGSFDADYAASDLQGLSEVKAESVFDASGKLTGVTFTGIEYGRALSEFYASILLDKAGTAVLTVPLTVLFDAARSPLVRSGYELDGIYNGENAYTVGAEVTRALSLIAHWTPDTSSIDEDYFENTFEFEKLIDGTYAITRVKDARAALVYVPAVYKGLPVTRIEANAAKDNSSVTTLDLTAASNLTYIGANAFGGCVSLSDIRSDAATSKLSRIEAGAFDGINYDLRNNGHLIVGKVLVLAKTNGGEVVLSGEPFEYIAGGAFSDTNLTKLVLPDDLKGIADGAFAAANPTGEIAIVAHTTSMEYLGSDIGLASFSDGSEDNMLAIGNALYRYTGNDASVTLVNNGLDITVIAGGAFADSPSVTELVKTTADKDIVYIGEDAFHENFVAAHTDENGLFVYDGILVKYYGSAKQVTLTDEVRVINTGAFKNAGLSNLIIPSGSALKHVKTGAFRNAGGLNITVRAKESAADIGFAAEVSAFTNWNGAVYVEYRPDRNTSGTPGMSTQALYDSLVNDSAMWQWLEEEDKMFAVEVASVSLSTAKVPTVFVTGADGKVDFYASALGWGNNSRDTVFAEGDTYSIYDAVTARRNDGLTDTEDFVIKQSDLNAQFETLLGEPATEIAPDSAKTGIIAFTAKDSTIPADLIPASAPAGTLAVSVYPGIARIDILNAYGESTENVTLYTSYSDNIVDNFVLKDFTAVVTYTNGAVTKHVFSKSGTSITMAGYDQQPGSGTLVFSYTYAYPSSGLTSTCTAELAYTMQEPTPDELRLADDVAIDDEGRFHVALGAQVGGLDSQLRFTVGYTDGLTSETVVPGELLSITELSTDRYGEGVAKVTYKGEFAGEDSTIELRYFVDASPQSYFDFVFVDKNGAIVKNGDGPYYATDTDAFVLPEGYENYTVAVYWLREDTSAKRLAIPETIVAGGQTFAVTHIVNGAFGAAAGGNNIIYIYIPSSVVSIGARSFVDASSLRELDLRDARGLKFIGKEAFKGTTSLSSVDFTAATGLAAIGESAFQGSGLNNVTLGGVKKIEGSAFNGAAALVDIDLSGVTDIGAYAFEDCAALLKIDLTNLRTLGDNAFEGCTALSEIVTPVAGDFYGGNGGVLVAYGEVVAVSDTATDIVIPAGVTAIADYAFEGKDQVVTLSVAADFTLDLVDLAERFPLLESITVESGNSNYLSDAGALYNAAGTELLFIPVKYPGALVVREGVTALDSALFEGRTGINALTVPASVTAAEGVLSPLTALVSLTVPTVGATGAFCTWFGADAAAVPGTLTSVTVTGAVEAVDFAQFGANIEVTLNGLTYKNGVLVSVPEGTGAVVVIPGATGIAADAFKAPAGVKSVDIPASVTDIADGAFAGMTALTAITVAAENGAYSSTDGVLYDKAGTTLLLVPATKLSAPVIIADGVTRIAAGALGSDAVTVYSRRSIDQGSVTAEDTTVTVAYYSADDPYANGEAPEGVYWHEVEGKPVIWEKQPEVTE</sequence>
<comment type="caution">
    <text evidence="2">The sequence shown here is derived from an EMBL/GenBank/DDBJ whole genome shotgun (WGS) entry which is preliminary data.</text>
</comment>
<name>A0A9D1N9J5_9FIRM</name>
<dbReference type="InterPro" id="IPR053139">
    <property type="entry name" value="Surface_bspA-like"/>
</dbReference>
<accession>A0A9D1N9J5</accession>
<evidence type="ECO:0000313" key="2">
    <source>
        <dbReference type="EMBL" id="HIU99041.1"/>
    </source>
</evidence>
<dbReference type="PROSITE" id="PS51257">
    <property type="entry name" value="PROKAR_LIPOPROTEIN"/>
    <property type="match status" value="1"/>
</dbReference>
<dbReference type="Proteomes" id="UP000886857">
    <property type="component" value="Unassembled WGS sequence"/>
</dbReference>
<keyword evidence="1" id="KW-0732">Signal</keyword>
<dbReference type="Pfam" id="PF13306">
    <property type="entry name" value="LRR_5"/>
    <property type="match status" value="4"/>
</dbReference>